<dbReference type="InterPro" id="IPR023867">
    <property type="entry name" value="Sulphatase_maturase_rSAM"/>
</dbReference>
<gene>
    <name evidence="7" type="ORF">R6Y95_04645</name>
</gene>
<evidence type="ECO:0000313" key="7">
    <source>
        <dbReference type="EMBL" id="WOX56629.1"/>
    </source>
</evidence>
<dbReference type="InterPro" id="IPR013785">
    <property type="entry name" value="Aldolase_TIM"/>
</dbReference>
<evidence type="ECO:0000256" key="3">
    <source>
        <dbReference type="ARBA" id="ARBA00023004"/>
    </source>
</evidence>
<keyword evidence="3" id="KW-0408">Iron</keyword>
<keyword evidence="1" id="KW-0949">S-adenosyl-L-methionine</keyword>
<organism evidence="7 8">
    <name type="scientific">Methanoculleus palmolei</name>
    <dbReference type="NCBI Taxonomy" id="72612"/>
    <lineage>
        <taxon>Archaea</taxon>
        <taxon>Methanobacteriati</taxon>
        <taxon>Methanobacteriota</taxon>
        <taxon>Stenosarchaea group</taxon>
        <taxon>Methanomicrobia</taxon>
        <taxon>Methanomicrobiales</taxon>
        <taxon>Methanomicrobiaceae</taxon>
        <taxon>Methanoculleus</taxon>
    </lineage>
</organism>
<comment type="similarity">
    <text evidence="5">Belongs to the radical SAM superfamily. Anaerobic sulfatase-maturating enzyme family.</text>
</comment>
<evidence type="ECO:0000256" key="5">
    <source>
        <dbReference type="ARBA" id="ARBA00023601"/>
    </source>
</evidence>
<dbReference type="PANTHER" id="PTHR43273">
    <property type="entry name" value="ANAEROBIC SULFATASE-MATURATING ENZYME HOMOLOG ASLB-RELATED"/>
    <property type="match status" value="1"/>
</dbReference>
<name>A0ABD8AAR0_9EURY</name>
<dbReference type="InterPro" id="IPR007197">
    <property type="entry name" value="rSAM"/>
</dbReference>
<evidence type="ECO:0000256" key="4">
    <source>
        <dbReference type="ARBA" id="ARBA00023014"/>
    </source>
</evidence>
<dbReference type="PANTHER" id="PTHR43273:SF3">
    <property type="entry name" value="ANAEROBIC SULFATASE-MATURATING ENZYME HOMOLOG ASLB-RELATED"/>
    <property type="match status" value="1"/>
</dbReference>
<dbReference type="AlphaFoldDB" id="A0ABD8AAR0"/>
<dbReference type="Proteomes" id="UP001626603">
    <property type="component" value="Chromosome"/>
</dbReference>
<dbReference type="Pfam" id="PF04055">
    <property type="entry name" value="Radical_SAM"/>
    <property type="match status" value="1"/>
</dbReference>
<reference evidence="7 8" key="1">
    <citation type="submission" date="2023-10" db="EMBL/GenBank/DDBJ databases">
        <title>The complete genome sequence of Methanoculleus palmolei DSM 4273.</title>
        <authorList>
            <person name="Lai S.-J."/>
            <person name="You Y.-T."/>
            <person name="Chen S.-C."/>
        </authorList>
    </citation>
    <scope>NUCLEOTIDE SEQUENCE [LARGE SCALE GENOMIC DNA]</scope>
    <source>
        <strain evidence="7 8">DSM 4273</strain>
    </source>
</reference>
<evidence type="ECO:0000259" key="6">
    <source>
        <dbReference type="PROSITE" id="PS51918"/>
    </source>
</evidence>
<keyword evidence="8" id="KW-1185">Reference proteome</keyword>
<dbReference type="PROSITE" id="PS51918">
    <property type="entry name" value="RADICAL_SAM"/>
    <property type="match status" value="1"/>
</dbReference>
<feature type="domain" description="Radical SAM core" evidence="6">
    <location>
        <begin position="27"/>
        <end position="257"/>
    </location>
</feature>
<dbReference type="SUPFAM" id="SSF102114">
    <property type="entry name" value="Radical SAM enzymes"/>
    <property type="match status" value="1"/>
</dbReference>
<dbReference type="Gene3D" id="3.20.20.70">
    <property type="entry name" value="Aldolase class I"/>
    <property type="match status" value="1"/>
</dbReference>
<dbReference type="CDD" id="cd01335">
    <property type="entry name" value="Radical_SAM"/>
    <property type="match status" value="1"/>
</dbReference>
<proteinExistence type="inferred from homology"/>
<sequence length="530" mass="61103">MNPVYEEQHPSLKDSLSDNTTLFSASDIDINTVYYEISGICNAKCPYCSTGSGATKGKPRRFIPPEEFDRGLNRLYELEILNDDVFLGLFNWGEPFLHPQLNEILGTLKEAGQRFALSTNGSFIPDSLNSQLLENLSYLRISLPGFSQRSYDKIHQLNFGTVLHNIDVLNELVPPGTLEVGIFAYKFNITEMAEACRYFNNKNIRYQILMPHLTDLNEAIEYLTETMNPVKKQMIEEDLFTDHIRPLMLHKNGEYCPFLQNQLVLDEYNNVSICCVLDKNSEYYSIGSIFERTKEDLIKLKTQGQGICKRCLSAGVPYWYSHNYLPEELQVFNTQTYCYINTGEGFSEKQKVAYNIYYQGGLNTLFRVFFDLRRYPDVKSLRWDPIEGQLCSVKIDEIQINSKNGEHLYVEPSMLEINGIRLSKKEFEFDTIDPWVVIPVEGPLYGVTILGSWRLKSIGETVANLYQQIIQCHKKIQSLEQTVIERNAQIDSLNRQIHPQEQEIVDVSSASTRINLDGSYSFIHRILKRR</sequence>
<protein>
    <submittedName>
        <fullName evidence="7">Radical SAM protein</fullName>
    </submittedName>
</protein>
<evidence type="ECO:0000313" key="8">
    <source>
        <dbReference type="Proteomes" id="UP001626603"/>
    </source>
</evidence>
<dbReference type="InterPro" id="IPR058240">
    <property type="entry name" value="rSAM_sf"/>
</dbReference>
<dbReference type="SFLD" id="SFLDS00029">
    <property type="entry name" value="Radical_SAM"/>
    <property type="match status" value="1"/>
</dbReference>
<evidence type="ECO:0000256" key="2">
    <source>
        <dbReference type="ARBA" id="ARBA00022723"/>
    </source>
</evidence>
<keyword evidence="2" id="KW-0479">Metal-binding</keyword>
<dbReference type="GO" id="GO:0046872">
    <property type="term" value="F:metal ion binding"/>
    <property type="evidence" value="ECO:0007669"/>
    <property type="project" value="UniProtKB-KW"/>
</dbReference>
<evidence type="ECO:0000256" key="1">
    <source>
        <dbReference type="ARBA" id="ARBA00022691"/>
    </source>
</evidence>
<dbReference type="GO" id="GO:0051536">
    <property type="term" value="F:iron-sulfur cluster binding"/>
    <property type="evidence" value="ECO:0007669"/>
    <property type="project" value="UniProtKB-KW"/>
</dbReference>
<accession>A0ABD8AAR0</accession>
<keyword evidence="4" id="KW-0411">Iron-sulfur</keyword>
<dbReference type="EMBL" id="CP137641">
    <property type="protein sequence ID" value="WOX56629.1"/>
    <property type="molecule type" value="Genomic_DNA"/>
</dbReference>
<dbReference type="SFLD" id="SFLDG01067">
    <property type="entry name" value="SPASM/twitch_domain_containing"/>
    <property type="match status" value="1"/>
</dbReference>